<dbReference type="InterPro" id="IPR003388">
    <property type="entry name" value="Reticulon"/>
</dbReference>
<gene>
    <name evidence="8" type="ORF">EC973_007784</name>
</gene>
<reference evidence="8" key="1">
    <citation type="submission" date="2020-01" db="EMBL/GenBank/DDBJ databases">
        <title>Genome Sequencing of Three Apophysomyces-Like Fungal Strains Confirms a Novel Fungal Genus in the Mucoromycota with divergent Burkholderia-like Endosymbiotic Bacteria.</title>
        <authorList>
            <person name="Stajich J.E."/>
            <person name="Macias A.M."/>
            <person name="Carter-House D."/>
            <person name="Lovett B."/>
            <person name="Kasson L.R."/>
            <person name="Berry K."/>
            <person name="Grigoriev I."/>
            <person name="Chang Y."/>
            <person name="Spatafora J."/>
            <person name="Kasson M.T."/>
        </authorList>
    </citation>
    <scope>NUCLEOTIDE SEQUENCE</scope>
    <source>
        <strain evidence="8">NRRL A-21654</strain>
    </source>
</reference>
<dbReference type="Proteomes" id="UP000605846">
    <property type="component" value="Unassembled WGS sequence"/>
</dbReference>
<dbReference type="GO" id="GO:0005789">
    <property type="term" value="C:endoplasmic reticulum membrane"/>
    <property type="evidence" value="ECO:0007669"/>
    <property type="project" value="UniProtKB-SubCell"/>
</dbReference>
<name>A0A8H7EU15_9FUNG</name>
<evidence type="ECO:0000256" key="5">
    <source>
        <dbReference type="ARBA" id="ARBA00023136"/>
    </source>
</evidence>
<dbReference type="OrthoDB" id="567788at2759"/>
<evidence type="ECO:0000313" key="9">
    <source>
        <dbReference type="Proteomes" id="UP000605846"/>
    </source>
</evidence>
<protein>
    <recommendedName>
        <fullName evidence="6">Reticulon-like protein</fullName>
    </recommendedName>
</protein>
<evidence type="ECO:0000256" key="1">
    <source>
        <dbReference type="ARBA" id="ARBA00004477"/>
    </source>
</evidence>
<feature type="domain" description="Reticulon" evidence="7">
    <location>
        <begin position="1"/>
        <end position="168"/>
    </location>
</feature>
<dbReference type="EMBL" id="JABAYA010000060">
    <property type="protein sequence ID" value="KAF7727268.1"/>
    <property type="molecule type" value="Genomic_DNA"/>
</dbReference>
<feature type="transmembrane region" description="Helical" evidence="6">
    <location>
        <begin position="68"/>
        <end position="94"/>
    </location>
</feature>
<accession>A0A8H7EU15</accession>
<evidence type="ECO:0000313" key="8">
    <source>
        <dbReference type="EMBL" id="KAF7727268.1"/>
    </source>
</evidence>
<organism evidence="8 9">
    <name type="scientific">Apophysomyces ossiformis</name>
    <dbReference type="NCBI Taxonomy" id="679940"/>
    <lineage>
        <taxon>Eukaryota</taxon>
        <taxon>Fungi</taxon>
        <taxon>Fungi incertae sedis</taxon>
        <taxon>Mucoromycota</taxon>
        <taxon>Mucoromycotina</taxon>
        <taxon>Mucoromycetes</taxon>
        <taxon>Mucorales</taxon>
        <taxon>Mucorineae</taxon>
        <taxon>Mucoraceae</taxon>
        <taxon>Apophysomyces</taxon>
    </lineage>
</organism>
<dbReference type="Pfam" id="PF02453">
    <property type="entry name" value="Reticulon"/>
    <property type="match status" value="1"/>
</dbReference>
<keyword evidence="5 6" id="KW-0472">Membrane</keyword>
<comment type="subcellular location">
    <subcellularLocation>
        <location evidence="1 6">Endoplasmic reticulum membrane</location>
        <topology evidence="1 6">Multi-pass membrane protein</topology>
    </subcellularLocation>
</comment>
<keyword evidence="9" id="KW-1185">Reference proteome</keyword>
<evidence type="ECO:0000256" key="4">
    <source>
        <dbReference type="ARBA" id="ARBA00022989"/>
    </source>
</evidence>
<dbReference type="AlphaFoldDB" id="A0A8H7EU15"/>
<evidence type="ECO:0000256" key="3">
    <source>
        <dbReference type="ARBA" id="ARBA00022824"/>
    </source>
</evidence>
<keyword evidence="3 6" id="KW-0256">Endoplasmic reticulum</keyword>
<comment type="caution">
    <text evidence="6">Lacks conserved residue(s) required for the propagation of feature annotation.</text>
</comment>
<evidence type="ECO:0000259" key="7">
    <source>
        <dbReference type="PROSITE" id="PS50845"/>
    </source>
</evidence>
<keyword evidence="2 6" id="KW-0812">Transmembrane</keyword>
<evidence type="ECO:0000256" key="2">
    <source>
        <dbReference type="ARBA" id="ARBA00022692"/>
    </source>
</evidence>
<keyword evidence="4 6" id="KW-1133">Transmembrane helix</keyword>
<evidence type="ECO:0000256" key="6">
    <source>
        <dbReference type="RuleBase" id="RU363132"/>
    </source>
</evidence>
<proteinExistence type="predicted"/>
<dbReference type="PROSITE" id="PS50845">
    <property type="entry name" value="RETICULON"/>
    <property type="match status" value="1"/>
</dbReference>
<sequence length="168" mass="18836">MQAQKLLAETEPVHPYRSLFERRQVSAFDEHDIARYTTVAVQVGETFVRGLARIVLIENKLTSLKWLVIAYITYVISARVAASSIVLFFIFSAFTFPRLYMSNKDIVDAHIHQGEALLCHHWRRSQDAATEGMQSALAKARSYMGSAGTSKVDIKKGQQGTSVADKKD</sequence>
<comment type="caution">
    <text evidence="8">The sequence shown here is derived from an EMBL/GenBank/DDBJ whole genome shotgun (WGS) entry which is preliminary data.</text>
</comment>